<evidence type="ECO:0000313" key="1">
    <source>
        <dbReference type="EMBL" id="MBH8578402.1"/>
    </source>
</evidence>
<organism evidence="1 2">
    <name type="scientific">Dendronalium phyllosphericum CENA369</name>
    <dbReference type="NCBI Taxonomy" id="1725256"/>
    <lineage>
        <taxon>Bacteria</taxon>
        <taxon>Bacillati</taxon>
        <taxon>Cyanobacteriota</taxon>
        <taxon>Cyanophyceae</taxon>
        <taxon>Nostocales</taxon>
        <taxon>Nostocaceae</taxon>
        <taxon>Dendronalium</taxon>
        <taxon>Dendronalium phyllosphericum</taxon>
    </lineage>
</organism>
<sequence>MHEKGIFPTPYTPQRHFLHLGKPQDRSGSPTPFFKAGGKTITIPSIHACHYVLKVVTTAVFRIYG</sequence>
<keyword evidence="2" id="KW-1185">Reference proteome</keyword>
<protein>
    <submittedName>
        <fullName evidence="1">Uncharacterized protein</fullName>
    </submittedName>
</protein>
<proteinExistence type="predicted"/>
<accession>A0A8J7IWJ4</accession>
<name>A0A8J7IWJ4_9NOST</name>
<reference evidence="1 2" key="1">
    <citation type="journal article" date="2021" name="Int. J. Syst. Evol. Microbiol.">
        <title>Amazonocrinis nigriterrae gen. nov., sp. nov., Atlanticothrix silvestris gen. nov., sp. nov. and Dendronalium phyllosphericum gen. nov., sp. nov., nostocacean cyanobacteria from Brazilian environments.</title>
        <authorList>
            <person name="Alvarenga D.O."/>
            <person name="Andreote A.P.D."/>
            <person name="Branco L.H.Z."/>
            <person name="Delbaje E."/>
            <person name="Cruz R.B."/>
            <person name="Varani A.M."/>
            <person name="Fiore M.F."/>
        </authorList>
    </citation>
    <scope>NUCLEOTIDE SEQUENCE [LARGE SCALE GENOMIC DNA]</scope>
    <source>
        <strain evidence="1 2">CENA369</strain>
    </source>
</reference>
<dbReference type="Proteomes" id="UP000662314">
    <property type="component" value="Unassembled WGS sequence"/>
</dbReference>
<dbReference type="AlphaFoldDB" id="A0A8J7IWJ4"/>
<gene>
    <name evidence="1" type="ORF">I8752_36810</name>
</gene>
<dbReference type="EMBL" id="JAECZA010000338">
    <property type="protein sequence ID" value="MBH8578402.1"/>
    <property type="molecule type" value="Genomic_DNA"/>
</dbReference>
<comment type="caution">
    <text evidence="1">The sequence shown here is derived from an EMBL/GenBank/DDBJ whole genome shotgun (WGS) entry which is preliminary data.</text>
</comment>
<evidence type="ECO:0000313" key="2">
    <source>
        <dbReference type="Proteomes" id="UP000662314"/>
    </source>
</evidence>